<accession>A0A838XZL5</accession>
<dbReference type="SUPFAM" id="SSF116734">
    <property type="entry name" value="DNA methylase specificity domain"/>
    <property type="match status" value="2"/>
</dbReference>
<dbReference type="RefSeq" id="WP_181762074.1">
    <property type="nucleotide sequence ID" value="NZ_BMCR01000012.1"/>
</dbReference>
<keyword evidence="5" id="KW-0378">Hydrolase</keyword>
<dbReference type="InterPro" id="IPR051212">
    <property type="entry name" value="Type-I_RE_S_subunit"/>
</dbReference>
<reference evidence="5 6" key="1">
    <citation type="submission" date="2020-07" db="EMBL/GenBank/DDBJ databases">
        <authorList>
            <person name="Li M."/>
        </authorList>
    </citation>
    <scope>NUCLEOTIDE SEQUENCE [LARGE SCALE GENOMIC DNA]</scope>
    <source>
        <strain evidence="5 6">DSM 23284</strain>
    </source>
</reference>
<gene>
    <name evidence="5" type="ORF">H1W37_19635</name>
</gene>
<feature type="domain" description="Type I restriction modification DNA specificity" evidence="4">
    <location>
        <begin position="36"/>
        <end position="180"/>
    </location>
</feature>
<dbReference type="GO" id="GO:0004519">
    <property type="term" value="F:endonuclease activity"/>
    <property type="evidence" value="ECO:0007669"/>
    <property type="project" value="UniProtKB-KW"/>
</dbReference>
<keyword evidence="6" id="KW-1185">Reference proteome</keyword>
<dbReference type="GO" id="GO:0009307">
    <property type="term" value="P:DNA restriction-modification system"/>
    <property type="evidence" value="ECO:0007669"/>
    <property type="project" value="UniProtKB-KW"/>
</dbReference>
<dbReference type="PANTHER" id="PTHR43140">
    <property type="entry name" value="TYPE-1 RESTRICTION ENZYME ECOKI SPECIFICITY PROTEIN"/>
    <property type="match status" value="1"/>
</dbReference>
<dbReference type="PANTHER" id="PTHR43140:SF1">
    <property type="entry name" value="TYPE I RESTRICTION ENZYME ECOKI SPECIFICITY SUBUNIT"/>
    <property type="match status" value="1"/>
</dbReference>
<organism evidence="5 6">
    <name type="scientific">Stappia taiwanensis</name>
    <dbReference type="NCBI Taxonomy" id="992267"/>
    <lineage>
        <taxon>Bacteria</taxon>
        <taxon>Pseudomonadati</taxon>
        <taxon>Pseudomonadota</taxon>
        <taxon>Alphaproteobacteria</taxon>
        <taxon>Hyphomicrobiales</taxon>
        <taxon>Stappiaceae</taxon>
        <taxon>Stappia</taxon>
    </lineage>
</organism>
<dbReference type="CDD" id="cd17256">
    <property type="entry name" value="RMtype1_S_EcoJA65PI-TRD1-CR1_like"/>
    <property type="match status" value="1"/>
</dbReference>
<evidence type="ECO:0000259" key="4">
    <source>
        <dbReference type="Pfam" id="PF01420"/>
    </source>
</evidence>
<dbReference type="EMBL" id="JACEON010000027">
    <property type="protein sequence ID" value="MBA4613876.1"/>
    <property type="molecule type" value="Genomic_DNA"/>
</dbReference>
<sequence>MSELPKGWTEATVEVVGSMTEQPVLTGPFGASLGKKDFQDTGVPVFTIGCLGEGEIKPSKLNYVSPKKADELAAYKLREGDMLFSRMATVGRVGFVPEHLSGAIFNYHLMRLRLNDDAVHPYYFYYYVKGAERSAEYIKEKNRGATRDGINTKLLEQLPIDLPPLAEQKRIVAKLDALSARSTRARDALARIDTLVKRYKQAVLSKAFSGELTKEWRKALSDDAARWLFTTIGNEADLRLGKMLDKAKNKGEPTPYLRNINVRWGSFDLSDLLSMNMTDDERSKLDVKDGDLMVCEGGEPGRCAVWRGGATEISFQKALLRVRTKANLDANYLYHQITWLAQIKELDRHFTGTTIKHLPQSSLSRVPLQLAPLAEQREIVRRIESTFAKIDQLAAEAKRALALTDRLDEAILAKAFRGELVPQDPGDEPASVLLERIRTERAAAPKAKRGRRKKA</sequence>
<comment type="similarity">
    <text evidence="1">Belongs to the type-I restriction system S methylase family.</text>
</comment>
<protein>
    <submittedName>
        <fullName evidence="5">Restriction endonuclease subunit S</fullName>
    </submittedName>
</protein>
<keyword evidence="5" id="KW-0540">Nuclease</keyword>
<proteinExistence type="inferred from homology"/>
<evidence type="ECO:0000256" key="3">
    <source>
        <dbReference type="ARBA" id="ARBA00023125"/>
    </source>
</evidence>
<comment type="caution">
    <text evidence="5">The sequence shown here is derived from an EMBL/GenBank/DDBJ whole genome shotgun (WGS) entry which is preliminary data.</text>
</comment>
<evidence type="ECO:0000256" key="1">
    <source>
        <dbReference type="ARBA" id="ARBA00010923"/>
    </source>
</evidence>
<dbReference type="Pfam" id="PF01420">
    <property type="entry name" value="Methylase_S"/>
    <property type="match status" value="2"/>
</dbReference>
<dbReference type="Proteomes" id="UP000559404">
    <property type="component" value="Unassembled WGS sequence"/>
</dbReference>
<evidence type="ECO:0000256" key="2">
    <source>
        <dbReference type="ARBA" id="ARBA00022747"/>
    </source>
</evidence>
<keyword evidence="5" id="KW-0255">Endonuclease</keyword>
<keyword evidence="3" id="KW-0238">DNA-binding</keyword>
<name>A0A838XZL5_9HYPH</name>
<keyword evidence="2" id="KW-0680">Restriction system</keyword>
<reference evidence="5 6" key="2">
    <citation type="submission" date="2020-08" db="EMBL/GenBank/DDBJ databases">
        <title>Stappia taiwanensis sp. nov., isolated from a coastal thermal spring.</title>
        <authorList>
            <person name="Kampfer P."/>
        </authorList>
    </citation>
    <scope>NUCLEOTIDE SEQUENCE [LARGE SCALE GENOMIC DNA]</scope>
    <source>
        <strain evidence="5 6">DSM 23284</strain>
    </source>
</reference>
<dbReference type="CDD" id="cd17253">
    <property type="entry name" value="RMtype1_S_Eco933I-TRD2-CR2_like"/>
    <property type="match status" value="1"/>
</dbReference>
<evidence type="ECO:0000313" key="6">
    <source>
        <dbReference type="Proteomes" id="UP000559404"/>
    </source>
</evidence>
<dbReference type="GO" id="GO:0003677">
    <property type="term" value="F:DNA binding"/>
    <property type="evidence" value="ECO:0007669"/>
    <property type="project" value="UniProtKB-KW"/>
</dbReference>
<dbReference type="AlphaFoldDB" id="A0A838XZL5"/>
<dbReference type="InterPro" id="IPR000055">
    <property type="entry name" value="Restrct_endonuc_typeI_TRD"/>
</dbReference>
<dbReference type="Gene3D" id="3.90.220.20">
    <property type="entry name" value="DNA methylase specificity domains"/>
    <property type="match status" value="2"/>
</dbReference>
<feature type="domain" description="Type I restriction modification DNA specificity" evidence="4">
    <location>
        <begin position="313"/>
        <end position="391"/>
    </location>
</feature>
<evidence type="ECO:0000313" key="5">
    <source>
        <dbReference type="EMBL" id="MBA4613876.1"/>
    </source>
</evidence>
<dbReference type="InterPro" id="IPR044946">
    <property type="entry name" value="Restrct_endonuc_typeI_TRD_sf"/>
</dbReference>